<protein>
    <submittedName>
        <fullName evidence="1">Uncharacterized protein</fullName>
    </submittedName>
</protein>
<gene>
    <name evidence="1" type="ORF">LCGC14_1706930</name>
</gene>
<reference evidence="1" key="1">
    <citation type="journal article" date="2015" name="Nature">
        <title>Complex archaea that bridge the gap between prokaryotes and eukaryotes.</title>
        <authorList>
            <person name="Spang A."/>
            <person name="Saw J.H."/>
            <person name="Jorgensen S.L."/>
            <person name="Zaremba-Niedzwiedzka K."/>
            <person name="Martijn J."/>
            <person name="Lind A.E."/>
            <person name="van Eijk R."/>
            <person name="Schleper C."/>
            <person name="Guy L."/>
            <person name="Ettema T.J."/>
        </authorList>
    </citation>
    <scope>NUCLEOTIDE SEQUENCE</scope>
</reference>
<dbReference type="AlphaFoldDB" id="A0A0F9KGD3"/>
<sequence>MSDEQCFFIELTGDELVTLILDTKQLFRLVDTLPDHISNVSDSIRTDKLKSIKHLHDLLDDAYDNQVTNSEPRP</sequence>
<name>A0A0F9KGD3_9ZZZZ</name>
<organism evidence="1">
    <name type="scientific">marine sediment metagenome</name>
    <dbReference type="NCBI Taxonomy" id="412755"/>
    <lineage>
        <taxon>unclassified sequences</taxon>
        <taxon>metagenomes</taxon>
        <taxon>ecological metagenomes</taxon>
    </lineage>
</organism>
<evidence type="ECO:0000313" key="1">
    <source>
        <dbReference type="EMBL" id="KKM14355.1"/>
    </source>
</evidence>
<comment type="caution">
    <text evidence="1">The sequence shown here is derived from an EMBL/GenBank/DDBJ whole genome shotgun (WGS) entry which is preliminary data.</text>
</comment>
<accession>A0A0F9KGD3</accession>
<dbReference type="EMBL" id="LAZR01015163">
    <property type="protein sequence ID" value="KKM14355.1"/>
    <property type="molecule type" value="Genomic_DNA"/>
</dbReference>
<proteinExistence type="predicted"/>